<comment type="caution">
    <text evidence="2">The sequence shown here is derived from an EMBL/GenBank/DDBJ whole genome shotgun (WGS) entry which is preliminary data.</text>
</comment>
<feature type="region of interest" description="Disordered" evidence="1">
    <location>
        <begin position="1"/>
        <end position="20"/>
    </location>
</feature>
<evidence type="ECO:0000313" key="2">
    <source>
        <dbReference type="EMBL" id="MYR35632.1"/>
    </source>
</evidence>
<sequence length="450" mass="47600">MSPRSETTAPGPPPRRAGPVAAGAASILLLTSCAVLTAGDRLDNVPHDVSTDITDEPVELVVAYTDDPPVTELVEGFTELHPNVSIELQQTPFSDYIKTVTLAMSSEDPPDLAQYNPGAMRSLIPGGYVLDLDPYSEAYDWEGSFPAASLEPLRADEDAARFGEGSLYAAPGALSVIGVFYNRELLAKAGVEEPPTTLEEFEEALERVAAAGIVPFDVGGLGVGGIHLWNALLNAHGDGGAYRDWVHGVPDSTIETPSALEATRTFTRWVEAGYVPASANATSDDDARADFATGSGAFLVTGNWAAFELDEAMGENVGFFPMPGVDADQEPLISGSSVSFVVSSQTEHPDVAAAFLDHLSSPESARIQLGAGFMPVDTDVTAQEGGVLEEINTAYTRVAEEEGIVPFPDFVTPGMIDRLTPGAQGLTSGTLDEEAFLAEIQTEWDRVHGR</sequence>
<gene>
    <name evidence="2" type="ORF">GTW20_26055</name>
</gene>
<dbReference type="SUPFAM" id="SSF53850">
    <property type="entry name" value="Periplasmic binding protein-like II"/>
    <property type="match status" value="1"/>
</dbReference>
<reference evidence="2 3" key="1">
    <citation type="journal article" date="2019" name="Nat. Commun.">
        <title>The antimicrobial potential of Streptomyces from insect microbiomes.</title>
        <authorList>
            <person name="Chevrette M.G."/>
            <person name="Carlson C.M."/>
            <person name="Ortega H.E."/>
            <person name="Thomas C."/>
            <person name="Ananiev G.E."/>
            <person name="Barns K.J."/>
            <person name="Book A.J."/>
            <person name="Cagnazzo J."/>
            <person name="Carlos C."/>
            <person name="Flanigan W."/>
            <person name="Grubbs K.J."/>
            <person name="Horn H.A."/>
            <person name="Hoffmann F.M."/>
            <person name="Klassen J.L."/>
            <person name="Knack J.J."/>
            <person name="Lewin G.R."/>
            <person name="McDonald B.R."/>
            <person name="Muller L."/>
            <person name="Melo W.G.P."/>
            <person name="Pinto-Tomas A.A."/>
            <person name="Schmitz A."/>
            <person name="Wendt-Pienkowski E."/>
            <person name="Wildman S."/>
            <person name="Zhao M."/>
            <person name="Zhang F."/>
            <person name="Bugni T.S."/>
            <person name="Andes D.R."/>
            <person name="Pupo M.T."/>
            <person name="Currie C.R."/>
        </authorList>
    </citation>
    <scope>NUCLEOTIDE SEQUENCE [LARGE SCALE GENOMIC DNA]</scope>
    <source>
        <strain evidence="2 3">SID5840</strain>
    </source>
</reference>
<evidence type="ECO:0000313" key="3">
    <source>
        <dbReference type="Proteomes" id="UP000467124"/>
    </source>
</evidence>
<dbReference type="InterPro" id="IPR050490">
    <property type="entry name" value="Bact_solute-bd_prot1"/>
</dbReference>
<dbReference type="RefSeq" id="WP_161112226.1">
    <property type="nucleotide sequence ID" value="NZ_JBEXQO010000006.1"/>
</dbReference>
<proteinExistence type="predicted"/>
<evidence type="ECO:0000256" key="1">
    <source>
        <dbReference type="SAM" id="MobiDB-lite"/>
    </source>
</evidence>
<accession>A0A7K2J059</accession>
<protein>
    <submittedName>
        <fullName evidence="2">Extracellular solute-binding protein</fullName>
    </submittedName>
</protein>
<dbReference type="AlphaFoldDB" id="A0A7K2J059"/>
<dbReference type="InterPro" id="IPR006059">
    <property type="entry name" value="SBP"/>
</dbReference>
<name>A0A7K2J059_9ACTN</name>
<dbReference type="Gene3D" id="3.40.190.10">
    <property type="entry name" value="Periplasmic binding protein-like II"/>
    <property type="match status" value="2"/>
</dbReference>
<organism evidence="2 3">
    <name type="scientific">Nocardiopsis alba</name>
    <dbReference type="NCBI Taxonomy" id="53437"/>
    <lineage>
        <taxon>Bacteria</taxon>
        <taxon>Bacillati</taxon>
        <taxon>Actinomycetota</taxon>
        <taxon>Actinomycetes</taxon>
        <taxon>Streptosporangiales</taxon>
        <taxon>Nocardiopsidaceae</taxon>
        <taxon>Nocardiopsis</taxon>
    </lineage>
</organism>
<dbReference type="PANTHER" id="PTHR43649">
    <property type="entry name" value="ARABINOSE-BINDING PROTEIN-RELATED"/>
    <property type="match status" value="1"/>
</dbReference>
<dbReference type="PROSITE" id="PS51257">
    <property type="entry name" value="PROKAR_LIPOPROTEIN"/>
    <property type="match status" value="1"/>
</dbReference>
<dbReference type="Proteomes" id="UP000467124">
    <property type="component" value="Unassembled WGS sequence"/>
</dbReference>
<dbReference type="Pfam" id="PF01547">
    <property type="entry name" value="SBP_bac_1"/>
    <property type="match status" value="1"/>
</dbReference>
<dbReference type="EMBL" id="WWHY01000001">
    <property type="protein sequence ID" value="MYR35632.1"/>
    <property type="molecule type" value="Genomic_DNA"/>
</dbReference>